<feature type="domain" description="Aminoglycoside phosphotransferase" evidence="3">
    <location>
        <begin position="37"/>
        <end position="267"/>
    </location>
</feature>
<evidence type="ECO:0000259" key="3">
    <source>
        <dbReference type="Pfam" id="PF01636"/>
    </source>
</evidence>
<comment type="caution">
    <text evidence="4">The sequence shown here is derived from an EMBL/GenBank/DDBJ whole genome shotgun (WGS) entry which is preliminary data.</text>
</comment>
<reference evidence="4" key="1">
    <citation type="submission" date="2021-03" db="EMBL/GenBank/DDBJ databases">
        <title>Leucobacter chromiisoli sp. nov., isolated from chromium-containing soil of chemical plant.</title>
        <authorList>
            <person name="Xu Z."/>
        </authorList>
    </citation>
    <scope>NUCLEOTIDE SEQUENCE</scope>
    <source>
        <strain evidence="4">K 70/01</strain>
    </source>
</reference>
<evidence type="ECO:0000256" key="1">
    <source>
        <dbReference type="ARBA" id="ARBA00008954"/>
    </source>
</evidence>
<keyword evidence="4" id="KW-0808">Transferase</keyword>
<dbReference type="GO" id="GO:0008483">
    <property type="term" value="F:transaminase activity"/>
    <property type="evidence" value="ECO:0007669"/>
    <property type="project" value="UniProtKB-KW"/>
</dbReference>
<keyword evidence="2" id="KW-0663">Pyridoxal phosphate</keyword>
<dbReference type="PANTHER" id="PTHR45688">
    <property type="match status" value="1"/>
</dbReference>
<dbReference type="Pfam" id="PF00202">
    <property type="entry name" value="Aminotran_3"/>
    <property type="match status" value="1"/>
</dbReference>
<evidence type="ECO:0000313" key="4">
    <source>
        <dbReference type="EMBL" id="MBO2988812.1"/>
    </source>
</evidence>
<sequence length="974" mass="104004">MLDAATKTNWLLARPEVDEAEVQQLAQRAFGVSGRLRELGSQQDRNFLIENATGTSALFKVNHPSVSEDTIALQAAVSDRLRERGLATPEILRTADGARSVPIDVDGSDPARACAFALVAGDTLADVAAMDGALAEELGALVGRTVRALEDFTHPHADREIQWELTHASEVVEWLVEDLPEDRRQQCSDATAAAAAHLDALSDLPRQIIHGDLTSDNIMRDAAGTHWIVDLGDTARSWRVAELAVLAADVIGRTGDLTLVNRAVRGFASEVTLTDDEIEAIWPLVVLRGAVLAVSGWSQLSIDPDNAYARERIEHEWEVFAQAAAVDHAEVVAQLRLAAGRPHTRDAAYAPLLADIARSVTLDLGVRSERLDRGRWTAPGVEIELAREALAGAPVAVARFGESRLSRVSCELDAPAATKSRCVELWSRPGVAVHAPFAGDLVQGFGFVELSDAGITLRLEGVDTPIASTQTHVVSGTVIGRVAPTAPGLGRLRVSRRVLGAEAAPLFGAPGDEYETAGAADPSAIIGTEPVADPIRELRHERQRRDHAMGGAAERYYAHPPQIERGWNTLLIDTEGRAYLDLVNNVTAIGHAHPRLADAVGRQLNLLNTNSRFLYEAFADFSDKLLAHAPDPSLDTVIPVNSGSEAVDLAIRLAQVATGRTAVIATREAYHGWTMASDAVSTSAFDNPAALASRPDWVHLVDAPNAYRGPFRGADAGVRYAAQVAEVAAQLSDADRGPAAFICETVLGNAGGVIPPEGYLAGAYDAVRAAGGLVIADEVQVGYGRLGEAFFGATMQGVVPDIIAVAKAAGNAYPVGAVITKRWIVDAMRREGMFFSSAGGAPASAVAGSVVLDVIREEQLQENARVVGAHLSEALSRLATRHALIGPVHGRGLYLGVELIRDHDERTPAVEETAWICERLLDHGIIMQATSERQNVLKVKPPMTLTIAEADVFVDALDRTLRELDEKRGSTMTS</sequence>
<protein>
    <submittedName>
        <fullName evidence="4">Aminotransferase</fullName>
    </submittedName>
</protein>
<dbReference type="InterPro" id="IPR049704">
    <property type="entry name" value="Aminotrans_3_PPA_site"/>
</dbReference>
<evidence type="ECO:0000256" key="2">
    <source>
        <dbReference type="ARBA" id="ARBA00022898"/>
    </source>
</evidence>
<dbReference type="Proteomes" id="UP000668403">
    <property type="component" value="Unassembled WGS sequence"/>
</dbReference>
<name>A0A939TQC5_9MICO</name>
<dbReference type="GO" id="GO:0030170">
    <property type="term" value="F:pyridoxal phosphate binding"/>
    <property type="evidence" value="ECO:0007669"/>
    <property type="project" value="InterPro"/>
</dbReference>
<accession>A0A939TQC5</accession>
<comment type="similarity">
    <text evidence="1">Belongs to the class-III pyridoxal-phosphate-dependent aminotransferase family.</text>
</comment>
<keyword evidence="4" id="KW-0032">Aminotransferase</keyword>
<dbReference type="InterPro" id="IPR011009">
    <property type="entry name" value="Kinase-like_dom_sf"/>
</dbReference>
<dbReference type="Gene3D" id="3.90.1150.10">
    <property type="entry name" value="Aspartate Aminotransferase, domain 1"/>
    <property type="match status" value="1"/>
</dbReference>
<dbReference type="PANTHER" id="PTHR45688:SF13">
    <property type="entry name" value="ALANINE--GLYOXYLATE AMINOTRANSFERASE 2-LIKE"/>
    <property type="match status" value="1"/>
</dbReference>
<dbReference type="InterPro" id="IPR005814">
    <property type="entry name" value="Aminotrans_3"/>
</dbReference>
<dbReference type="InterPro" id="IPR015421">
    <property type="entry name" value="PyrdxlP-dep_Trfase_major"/>
</dbReference>
<dbReference type="Gene3D" id="3.90.1200.10">
    <property type="match status" value="1"/>
</dbReference>
<dbReference type="AlphaFoldDB" id="A0A939TQC5"/>
<dbReference type="NCBIfam" id="NF004800">
    <property type="entry name" value="PRK06149.1"/>
    <property type="match status" value="1"/>
</dbReference>
<dbReference type="InterPro" id="IPR015422">
    <property type="entry name" value="PyrdxlP-dep_Trfase_small"/>
</dbReference>
<evidence type="ECO:0000313" key="5">
    <source>
        <dbReference type="Proteomes" id="UP000668403"/>
    </source>
</evidence>
<keyword evidence="5" id="KW-1185">Reference proteome</keyword>
<dbReference type="CDD" id="cd00610">
    <property type="entry name" value="OAT_like"/>
    <property type="match status" value="1"/>
</dbReference>
<dbReference type="Gene3D" id="3.40.640.10">
    <property type="entry name" value="Type I PLP-dependent aspartate aminotransferase-like (Major domain)"/>
    <property type="match status" value="1"/>
</dbReference>
<dbReference type="PROSITE" id="PS00600">
    <property type="entry name" value="AA_TRANSFER_CLASS_3"/>
    <property type="match status" value="1"/>
</dbReference>
<organism evidence="4 5">
    <name type="scientific">Leucobacter tardus</name>
    <dbReference type="NCBI Taxonomy" id="501483"/>
    <lineage>
        <taxon>Bacteria</taxon>
        <taxon>Bacillati</taxon>
        <taxon>Actinomycetota</taxon>
        <taxon>Actinomycetes</taxon>
        <taxon>Micrococcales</taxon>
        <taxon>Microbacteriaceae</taxon>
        <taxon>Leucobacter</taxon>
    </lineage>
</organism>
<proteinExistence type="inferred from homology"/>
<dbReference type="SUPFAM" id="SSF53383">
    <property type="entry name" value="PLP-dependent transferases"/>
    <property type="match status" value="1"/>
</dbReference>
<dbReference type="Pfam" id="PF01636">
    <property type="entry name" value="APH"/>
    <property type="match status" value="1"/>
</dbReference>
<dbReference type="InterPro" id="IPR015424">
    <property type="entry name" value="PyrdxlP-dep_Trfase"/>
</dbReference>
<dbReference type="InterPro" id="IPR002575">
    <property type="entry name" value="Aminoglycoside_PTrfase"/>
</dbReference>
<gene>
    <name evidence="4" type="ORF">J4H85_02200</name>
</gene>
<dbReference type="RefSeq" id="WP_208236464.1">
    <property type="nucleotide sequence ID" value="NZ_BAAAQU010000001.1"/>
</dbReference>
<dbReference type="EMBL" id="JAGFBF010000001">
    <property type="protein sequence ID" value="MBO2988812.1"/>
    <property type="molecule type" value="Genomic_DNA"/>
</dbReference>
<dbReference type="SUPFAM" id="SSF56112">
    <property type="entry name" value="Protein kinase-like (PK-like)"/>
    <property type="match status" value="1"/>
</dbReference>